<organism evidence="1 2">
    <name type="scientific">Enterococcus ratti</name>
    <dbReference type="NCBI Taxonomy" id="150033"/>
    <lineage>
        <taxon>Bacteria</taxon>
        <taxon>Bacillati</taxon>
        <taxon>Bacillota</taxon>
        <taxon>Bacilli</taxon>
        <taxon>Lactobacillales</taxon>
        <taxon>Enterococcaceae</taxon>
        <taxon>Enterococcus</taxon>
    </lineage>
</organism>
<dbReference type="Proteomes" id="UP000182152">
    <property type="component" value="Unassembled WGS sequence"/>
</dbReference>
<keyword evidence="2" id="KW-1185">Reference proteome</keyword>
<protein>
    <recommendedName>
        <fullName evidence="3">Flagellar motor switch protein</fullName>
    </recommendedName>
</protein>
<comment type="caution">
    <text evidence="1">The sequence shown here is derived from an EMBL/GenBank/DDBJ whole genome shotgun (WGS) entry which is preliminary data.</text>
</comment>
<evidence type="ECO:0000313" key="2">
    <source>
        <dbReference type="Proteomes" id="UP000182152"/>
    </source>
</evidence>
<accession>A0A1L8WJE3</accession>
<dbReference type="EMBL" id="JXLB01000011">
    <property type="protein sequence ID" value="OJG81146.1"/>
    <property type="molecule type" value="Genomic_DNA"/>
</dbReference>
<evidence type="ECO:0000313" key="1">
    <source>
        <dbReference type="EMBL" id="OJG81146.1"/>
    </source>
</evidence>
<dbReference type="AlphaFoldDB" id="A0A1L8WJE3"/>
<gene>
    <name evidence="1" type="ORF">RV14_GL000301</name>
</gene>
<dbReference type="RefSeq" id="WP_167359844.1">
    <property type="nucleotide sequence ID" value="NZ_JXLB01000011.1"/>
</dbReference>
<evidence type="ECO:0008006" key="3">
    <source>
        <dbReference type="Google" id="ProtNLM"/>
    </source>
</evidence>
<proteinExistence type="predicted"/>
<reference evidence="1 2" key="1">
    <citation type="submission" date="2014-12" db="EMBL/GenBank/DDBJ databases">
        <title>Draft genome sequences of 29 type strains of Enterococci.</title>
        <authorList>
            <person name="Zhong Z."/>
            <person name="Sun Z."/>
            <person name="Liu W."/>
            <person name="Zhang W."/>
            <person name="Zhang H."/>
        </authorList>
    </citation>
    <scope>NUCLEOTIDE SEQUENCE [LARGE SCALE GENOMIC DNA]</scope>
    <source>
        <strain evidence="1 2">DSM 15687</strain>
    </source>
</reference>
<name>A0A1L8WJE3_9ENTE</name>
<sequence length="55" mass="6696">METEEQRKMRKERKKHEMQRLCRMLDIEGWDKNEAIVKEVKAIVHVGNTQKKETK</sequence>